<dbReference type="EMBL" id="GGEC01005920">
    <property type="protein sequence ID" value="MBW86403.1"/>
    <property type="molecule type" value="Transcribed_RNA"/>
</dbReference>
<evidence type="ECO:0000313" key="1">
    <source>
        <dbReference type="EMBL" id="MBW86403.1"/>
    </source>
</evidence>
<proteinExistence type="predicted"/>
<accession>A0A2P2IYU9</accession>
<dbReference type="AlphaFoldDB" id="A0A2P2IYU9"/>
<organism evidence="1">
    <name type="scientific">Rhizophora mucronata</name>
    <name type="common">Asiatic mangrove</name>
    <dbReference type="NCBI Taxonomy" id="61149"/>
    <lineage>
        <taxon>Eukaryota</taxon>
        <taxon>Viridiplantae</taxon>
        <taxon>Streptophyta</taxon>
        <taxon>Embryophyta</taxon>
        <taxon>Tracheophyta</taxon>
        <taxon>Spermatophyta</taxon>
        <taxon>Magnoliopsida</taxon>
        <taxon>eudicotyledons</taxon>
        <taxon>Gunneridae</taxon>
        <taxon>Pentapetalae</taxon>
        <taxon>rosids</taxon>
        <taxon>fabids</taxon>
        <taxon>Malpighiales</taxon>
        <taxon>Rhizophoraceae</taxon>
        <taxon>Rhizophora</taxon>
    </lineage>
</organism>
<reference evidence="1" key="1">
    <citation type="submission" date="2018-02" db="EMBL/GenBank/DDBJ databases">
        <title>Rhizophora mucronata_Transcriptome.</title>
        <authorList>
            <person name="Meera S.P."/>
            <person name="Sreeshan A."/>
            <person name="Augustine A."/>
        </authorList>
    </citation>
    <scope>NUCLEOTIDE SEQUENCE</scope>
    <source>
        <tissue evidence="1">Leaf</tissue>
    </source>
</reference>
<name>A0A2P2IYU9_RHIMU</name>
<sequence>MNAFVSVRQAIENCIAQCYRPTMHVKVKVLLCIYGFSCPCLAKSSLSNNYVNPTIQSGMADYIFGTASQRCCCSTSC</sequence>
<protein>
    <submittedName>
        <fullName evidence="1">Mitochondrial outer membrane protein porin 2-like</fullName>
    </submittedName>
</protein>